<evidence type="ECO:0000256" key="3">
    <source>
        <dbReference type="ARBA" id="ARBA00008919"/>
    </source>
</evidence>
<comment type="catalytic activity">
    <reaction evidence="20">
        <text>a neolactoside nLc4Cer + GDP-beta-L-fucose = a neolactoside III(3)-alpha-Fuc-nLc4Cer + GDP + H(+)</text>
        <dbReference type="Rhea" id="RHEA:48376"/>
        <dbReference type="ChEBI" id="CHEBI:15378"/>
        <dbReference type="ChEBI" id="CHEBI:57273"/>
        <dbReference type="ChEBI" id="CHEBI:58189"/>
        <dbReference type="ChEBI" id="CHEBI:90376"/>
        <dbReference type="ChEBI" id="CHEBI:90379"/>
    </reaction>
    <physiologicalReaction direction="left-to-right" evidence="20">
        <dbReference type="Rhea" id="RHEA:48377"/>
    </physiologicalReaction>
</comment>
<reference evidence="28 29" key="1">
    <citation type="submission" date="2025-04" db="UniProtKB">
        <authorList>
            <consortium name="RefSeq"/>
        </authorList>
    </citation>
    <scope>IDENTIFICATION</scope>
</reference>
<dbReference type="InterPro" id="IPR055270">
    <property type="entry name" value="Glyco_tran_10_C"/>
</dbReference>
<evidence type="ECO:0000256" key="14">
    <source>
        <dbReference type="ARBA" id="ARBA00023180"/>
    </source>
</evidence>
<dbReference type="RefSeq" id="XP_030645801.1">
    <property type="nucleotide sequence ID" value="XM_030789941.1"/>
</dbReference>
<evidence type="ECO:0000256" key="15">
    <source>
        <dbReference type="ARBA" id="ARBA00029329"/>
    </source>
</evidence>
<dbReference type="Proteomes" id="UP000504632">
    <property type="component" value="Chromosome 13"/>
</dbReference>
<evidence type="ECO:0000256" key="2">
    <source>
        <dbReference type="ARBA" id="ARBA00004934"/>
    </source>
</evidence>
<keyword evidence="12 24" id="KW-0472">Membrane</keyword>
<keyword evidence="10 24" id="KW-0333">Golgi apparatus</keyword>
<protein>
    <recommendedName>
        <fullName evidence="24">Fucosyltransferase</fullName>
        <ecNumber evidence="24">2.4.1.-</ecNumber>
    </recommendedName>
</protein>
<evidence type="ECO:0000313" key="27">
    <source>
        <dbReference type="Proteomes" id="UP000504632"/>
    </source>
</evidence>
<dbReference type="GeneID" id="115826207"/>
<comment type="subcellular location">
    <subcellularLocation>
        <location evidence="24">Golgi apparatus</location>
        <location evidence="24">Golgi stack membrane</location>
        <topology evidence="24">Single-pass type II membrane protein</topology>
    </subcellularLocation>
    <subcellularLocation>
        <location evidence="21">Golgi apparatus</location>
        <location evidence="21">trans-Golgi network membrane</location>
        <topology evidence="21">Single-pass type II membrane protein</topology>
    </subcellularLocation>
</comment>
<evidence type="ECO:0000259" key="25">
    <source>
        <dbReference type="Pfam" id="PF00852"/>
    </source>
</evidence>
<evidence type="ECO:0000256" key="23">
    <source>
        <dbReference type="ARBA" id="ARBA00043838"/>
    </source>
</evidence>
<evidence type="ECO:0000256" key="8">
    <source>
        <dbReference type="ARBA" id="ARBA00022968"/>
    </source>
</evidence>
<evidence type="ECO:0000256" key="13">
    <source>
        <dbReference type="ARBA" id="ARBA00023157"/>
    </source>
</evidence>
<evidence type="ECO:0000256" key="18">
    <source>
        <dbReference type="ARBA" id="ARBA00036295"/>
    </source>
</evidence>
<dbReference type="RefSeq" id="XP_030645800.1">
    <property type="nucleotide sequence ID" value="XM_030789940.1"/>
</dbReference>
<comment type="catalytic activity">
    <reaction evidence="16">
        <text>alpha-D-galactosyl-(1-&gt;3)-beta-D-galactosyl-(1-&gt;4)-N-acetyl-beta-D-glucosaminyl-(1-&gt;3)-beta-D-galactosyl-(1-&gt;4)-beta-D-glucosyl-(1&lt;-&gt;1')-ceramide + GDP-beta-L-fucose = a neolactoside IV(3)-alpha-Gal,III(3)-alpha-Fuc-nLc4Cer + GDP + H(+)</text>
        <dbReference type="Rhea" id="RHEA:48380"/>
        <dbReference type="ChEBI" id="CHEBI:15378"/>
        <dbReference type="ChEBI" id="CHEBI:57273"/>
        <dbReference type="ChEBI" id="CHEBI:58189"/>
        <dbReference type="ChEBI" id="CHEBI:90380"/>
        <dbReference type="ChEBI" id="CHEBI:90381"/>
    </reaction>
    <physiologicalReaction direction="left-to-right" evidence="16">
        <dbReference type="Rhea" id="RHEA:48381"/>
    </physiologicalReaction>
</comment>
<keyword evidence="8" id="KW-0735">Signal-anchor</keyword>
<comment type="catalytic activity">
    <reaction evidence="15">
        <text>a beta-D-galactosyl-(1-&gt;4)-N-acetyl-beta-D-glucosaminyl derivative + GDP-beta-L-fucose = a beta-D-galactosyl-(1-&gt;4)-[alpha-L-fucosyl-(1-&gt;3)]-N-acetyl-beta-D-glucosaminyl derivative + GDP + H(+)</text>
        <dbReference type="Rhea" id="RHEA:14257"/>
        <dbReference type="ChEBI" id="CHEBI:15378"/>
        <dbReference type="ChEBI" id="CHEBI:57273"/>
        <dbReference type="ChEBI" id="CHEBI:58189"/>
        <dbReference type="ChEBI" id="CHEBI:133507"/>
        <dbReference type="ChEBI" id="CHEBI:137941"/>
        <dbReference type="EC" id="2.4.1.152"/>
    </reaction>
    <physiologicalReaction direction="left-to-right" evidence="15">
        <dbReference type="Rhea" id="RHEA:14258"/>
    </physiologicalReaction>
</comment>
<evidence type="ECO:0000256" key="24">
    <source>
        <dbReference type="RuleBase" id="RU003832"/>
    </source>
</evidence>
<comment type="pathway">
    <text evidence="1">Protein modification; protein glycosylation.</text>
</comment>
<dbReference type="Gene3D" id="3.40.50.11660">
    <property type="entry name" value="Glycosyl transferase family 10, C-terminal domain"/>
    <property type="match status" value="1"/>
</dbReference>
<dbReference type="FunFam" id="3.40.50.11660:FF:000001">
    <property type="entry name" value="alpha-(1,3)-fucosyltransferase 9"/>
    <property type="match status" value="1"/>
</dbReference>
<dbReference type="SUPFAM" id="SSF53756">
    <property type="entry name" value="UDP-Glycosyltransferase/glycogen phosphorylase"/>
    <property type="match status" value="1"/>
</dbReference>
<feature type="domain" description="Fucosyltransferase N-terminal" evidence="26">
    <location>
        <begin position="59"/>
        <end position="163"/>
    </location>
</feature>
<keyword evidence="11" id="KW-0443">Lipid metabolism</keyword>
<feature type="transmembrane region" description="Helical" evidence="24">
    <location>
        <begin position="16"/>
        <end position="36"/>
    </location>
</feature>
<comment type="subunit">
    <text evidence="4">Homodimer.</text>
</comment>
<comment type="similarity">
    <text evidence="3 24">Belongs to the glycosyltransferase 10 family.</text>
</comment>
<dbReference type="InterPro" id="IPR038577">
    <property type="entry name" value="GT10-like_C_sf"/>
</dbReference>
<evidence type="ECO:0000256" key="1">
    <source>
        <dbReference type="ARBA" id="ARBA00004922"/>
    </source>
</evidence>
<evidence type="ECO:0000256" key="20">
    <source>
        <dbReference type="ARBA" id="ARBA00036757"/>
    </source>
</evidence>
<dbReference type="AlphaFoldDB" id="A0A6J2WJS8"/>
<evidence type="ECO:0000259" key="26">
    <source>
        <dbReference type="Pfam" id="PF17039"/>
    </source>
</evidence>
<dbReference type="OrthoDB" id="427096at2759"/>
<comment type="catalytic activity">
    <reaction evidence="22">
        <text>beta-D-Gal-(1-&gt;4)-beta-D-GlcNAc-(1-&gt;3)-beta-D-Gal-(1-&gt;4)-D-Glc + GDP-beta-L-fucose = beta-D-Gal-(1-&gt;4)-[alpha-L-Fuc-(1-&gt;3)]-beta-D-GlcNAc-(1-&gt;3)-beta-D-Gal-(1-&gt;4)-D-Glc + GDP + H(+)</text>
        <dbReference type="Rhea" id="RHEA:77187"/>
        <dbReference type="ChEBI" id="CHEBI:15378"/>
        <dbReference type="ChEBI" id="CHEBI:57273"/>
        <dbReference type="ChEBI" id="CHEBI:58189"/>
        <dbReference type="ChEBI" id="CHEBI:60239"/>
        <dbReference type="ChEBI" id="CHEBI:61352"/>
    </reaction>
    <physiologicalReaction direction="left-to-right" evidence="22">
        <dbReference type="Rhea" id="RHEA:77188"/>
    </physiologicalReaction>
</comment>
<dbReference type="InterPro" id="IPR001503">
    <property type="entry name" value="Glyco_trans_10"/>
</dbReference>
<gene>
    <name evidence="28 29" type="primary">LOC115826207</name>
</gene>
<keyword evidence="9 24" id="KW-1133">Transmembrane helix</keyword>
<dbReference type="GO" id="GO:0006629">
    <property type="term" value="P:lipid metabolic process"/>
    <property type="evidence" value="ECO:0007669"/>
    <property type="project" value="UniProtKB-KW"/>
</dbReference>
<organism evidence="27 28">
    <name type="scientific">Chanos chanos</name>
    <name type="common">Milkfish</name>
    <name type="synonym">Mugil chanos</name>
    <dbReference type="NCBI Taxonomy" id="29144"/>
    <lineage>
        <taxon>Eukaryota</taxon>
        <taxon>Metazoa</taxon>
        <taxon>Chordata</taxon>
        <taxon>Craniata</taxon>
        <taxon>Vertebrata</taxon>
        <taxon>Euteleostomi</taxon>
        <taxon>Actinopterygii</taxon>
        <taxon>Neopterygii</taxon>
        <taxon>Teleostei</taxon>
        <taxon>Ostariophysi</taxon>
        <taxon>Gonorynchiformes</taxon>
        <taxon>Chanidae</taxon>
        <taxon>Chanos</taxon>
    </lineage>
</organism>
<dbReference type="EC" id="2.4.1.-" evidence="24"/>
<keyword evidence="27" id="KW-1185">Reference proteome</keyword>
<evidence type="ECO:0000313" key="28">
    <source>
        <dbReference type="RefSeq" id="XP_030645800.1"/>
    </source>
</evidence>
<name>A0A6J2WJS8_CHACN</name>
<evidence type="ECO:0000256" key="12">
    <source>
        <dbReference type="ARBA" id="ARBA00023136"/>
    </source>
</evidence>
<evidence type="ECO:0000256" key="21">
    <source>
        <dbReference type="ARBA" id="ARBA00037848"/>
    </source>
</evidence>
<evidence type="ECO:0000256" key="6">
    <source>
        <dbReference type="ARBA" id="ARBA00022679"/>
    </source>
</evidence>
<evidence type="ECO:0000256" key="10">
    <source>
        <dbReference type="ARBA" id="ARBA00023034"/>
    </source>
</evidence>
<dbReference type="UniPathway" id="UPA00378"/>
<evidence type="ECO:0000256" key="22">
    <source>
        <dbReference type="ARBA" id="ARBA00043828"/>
    </source>
</evidence>
<comment type="pathway">
    <text evidence="2">Glycolipid biosynthesis.</text>
</comment>
<dbReference type="GO" id="GO:0017083">
    <property type="term" value="F:4-galactosyl-N-acetylglucosaminide 3-alpha-L-fucosyltransferase activity"/>
    <property type="evidence" value="ECO:0007669"/>
    <property type="project" value="UniProtKB-EC"/>
</dbReference>
<evidence type="ECO:0000256" key="4">
    <source>
        <dbReference type="ARBA" id="ARBA00011738"/>
    </source>
</evidence>
<evidence type="ECO:0000256" key="7">
    <source>
        <dbReference type="ARBA" id="ARBA00022692"/>
    </source>
</evidence>
<evidence type="ECO:0000256" key="19">
    <source>
        <dbReference type="ARBA" id="ARBA00036481"/>
    </source>
</evidence>
<keyword evidence="14" id="KW-0325">Glycoprotein</keyword>
<accession>A0A6J2WJS8</accession>
<keyword evidence="7 24" id="KW-0812">Transmembrane</keyword>
<keyword evidence="5 24" id="KW-0328">Glycosyltransferase</keyword>
<comment type="catalytic activity">
    <reaction evidence="18">
        <text>alpha-N-glycoloylneuraminosyl-(2-&gt;3)-beta-D-galactosyl-(1-&gt;4)-N-acetyl-beta-D-glucosaminyl-(1-&gt;3)-beta-D-galactosyl-(1-&gt;4)-N-acetyl-beta-D-glucosaminyl-(1-&gt;3)-beta-D-galactosyl-(1-&gt;4)-beta-D-glucosyl-(1&lt;-&gt;1')-ceramide + GDP-beta-L-fucose = alpha-N-glycoloylneuraminosyl-(2-&gt;3)-beta-D-galactosyl-(1-&gt;4)-N-acetyl-beta-D-glucosaminyl-(1-&gt;3)-beta-D-galactosyl-(1-&gt;4)-[alpha-L-fucosyl-(1-&gt;3)]-N-acetyl-beta-D-glucosaminyl-(1-&gt;3)-beta-D-galactosyl-(1-&gt;4)-beta-D-glucosyl-(1&lt;-&gt;1')-ceramide + GDP + H(+)</text>
        <dbReference type="Rhea" id="RHEA:48388"/>
        <dbReference type="ChEBI" id="CHEBI:15378"/>
        <dbReference type="ChEBI" id="CHEBI:57273"/>
        <dbReference type="ChEBI" id="CHEBI:58189"/>
        <dbReference type="ChEBI" id="CHEBI:90383"/>
        <dbReference type="ChEBI" id="CHEBI:90384"/>
    </reaction>
    <physiologicalReaction direction="left-to-right" evidence="18">
        <dbReference type="Rhea" id="RHEA:48389"/>
    </physiologicalReaction>
</comment>
<evidence type="ECO:0000256" key="11">
    <source>
        <dbReference type="ARBA" id="ARBA00023098"/>
    </source>
</evidence>
<dbReference type="PANTHER" id="PTHR11929">
    <property type="entry name" value="ALPHA- 1,3 -FUCOSYLTRANSFERASE"/>
    <property type="match status" value="1"/>
</dbReference>
<proteinExistence type="inferred from homology"/>
<comment type="catalytic activity">
    <reaction evidence="23">
        <text>an alpha-L-Fuc-(1-&gt;2)-beta-D-Gal-(1-&gt;4)-beta-D-GlcNAc derivative + GDP-beta-L-fucose = an alpha-L-Fuc-(1-&gt;2)-beta-D-Gal-(1-&gt;4)-[alpha-L-Fuc-(1-&gt;3)]-beta-D-GlcNAc derivative + GDP + H(+)</text>
        <dbReference type="Rhea" id="RHEA:77191"/>
        <dbReference type="ChEBI" id="CHEBI:15378"/>
        <dbReference type="ChEBI" id="CHEBI:57273"/>
        <dbReference type="ChEBI" id="CHEBI:58189"/>
        <dbReference type="ChEBI" id="CHEBI:133510"/>
        <dbReference type="ChEBI" id="CHEBI:195560"/>
    </reaction>
    <physiologicalReaction direction="left-to-right" evidence="23">
        <dbReference type="Rhea" id="RHEA:77192"/>
    </physiologicalReaction>
</comment>
<evidence type="ECO:0000256" key="16">
    <source>
        <dbReference type="ARBA" id="ARBA00036053"/>
    </source>
</evidence>
<feature type="domain" description="Fucosyltransferase C-terminal" evidence="25">
    <location>
        <begin position="190"/>
        <end position="364"/>
    </location>
</feature>
<dbReference type="Pfam" id="PF17039">
    <property type="entry name" value="Glyco_tran_10_N"/>
    <property type="match status" value="1"/>
</dbReference>
<keyword evidence="13" id="KW-1015">Disulfide bond</keyword>
<dbReference type="InterPro" id="IPR031481">
    <property type="entry name" value="Glyco_tran_10_N"/>
</dbReference>
<keyword evidence="6 24" id="KW-0808">Transferase</keyword>
<dbReference type="GO" id="GO:0032580">
    <property type="term" value="C:Golgi cisterna membrane"/>
    <property type="evidence" value="ECO:0007669"/>
    <property type="project" value="UniProtKB-SubCell"/>
</dbReference>
<comment type="catalytic activity">
    <reaction evidence="19">
        <text>an N-acetyl-alpha-neuraminyl-(2-&gt;3)-beta-D-galactosyl-(1-&gt;4)-N-acetyl-beta-D-glucosaminyl derivative + GDP-beta-L-fucose = an alpha-Neu5Ac-(2-&gt;3)-beta-D-Gal-(1-&gt;4)-[alpha-L-Fuc-(1-&gt;3)]-beta-D-GlcNAc derivative + GDP + H(+)</text>
        <dbReference type="Rhea" id="RHEA:56076"/>
        <dbReference type="ChEBI" id="CHEBI:15378"/>
        <dbReference type="ChEBI" id="CHEBI:57273"/>
        <dbReference type="ChEBI" id="CHEBI:58189"/>
        <dbReference type="ChEBI" id="CHEBI:136545"/>
        <dbReference type="ChEBI" id="CHEBI:139509"/>
    </reaction>
    <physiologicalReaction direction="left-to-right" evidence="19">
        <dbReference type="Rhea" id="RHEA:56077"/>
    </physiologicalReaction>
</comment>
<sequence length="369" mass="44002">MLSSADQDKPTRSRNLVLLFISVTVNLFLLYSMYSWKLNCREQKVIDDPVKPTSPLEEKDTIILLWFWPFGRQFDLTSCSTVFNIQGCSLTGDRKLYSKAHAVLIHHRDIASNMSNLPKQPRPVFQKWIWMHFESPRNTKKIPGLENLFNVTMNYRRDADITVREQMVLRPRGDFGNSPSTESFFSVPLKEKDKLVCWIVSNWNSNHDRVKYYEEFKKFIKVDTYGRAFHKVINQTEYNKIIRECKFYLSFENTKNYPDYITEKLFNPLTLGTVPVVLGPPRYTYEQFVPGFSFIHVDDFESPKALAEYLLLLGKNEEKYKEFFRWQQTYEVKHVDFPKEHACLACKYIRERNNYQVFKNLNKWYWEEV</sequence>
<evidence type="ECO:0000313" key="29">
    <source>
        <dbReference type="RefSeq" id="XP_030645801.1"/>
    </source>
</evidence>
<evidence type="ECO:0000256" key="17">
    <source>
        <dbReference type="ARBA" id="ARBA00036234"/>
    </source>
</evidence>
<comment type="catalytic activity">
    <reaction evidence="17">
        <text>an alpha-Neu5Ac-(2-&gt;3)-beta-D-Gal-(1-&gt;4)-beta-D-GlcNAc-(1-&gt;3)-beta-D-Gal-(1-&gt;4)-beta-D-GlcNAc derivative + GDP-beta-L-fucose = an alpha-Neu5Ac-(2-&gt;3)-beta-D-Gal-(1-&gt;4)-beta-D-GlcNAc-(1-&gt;3)-beta-D-Gal-(1-&gt;4)-[alpha-L-Fuc-(1-&gt;3)]-beta-D-GlcNAc derivative + GDP + H(+)</text>
        <dbReference type="Rhea" id="RHEA:68044"/>
        <dbReference type="ChEBI" id="CHEBI:15378"/>
        <dbReference type="ChEBI" id="CHEBI:57273"/>
        <dbReference type="ChEBI" id="CHEBI:58189"/>
        <dbReference type="ChEBI" id="CHEBI:145343"/>
        <dbReference type="ChEBI" id="CHEBI:176900"/>
    </reaction>
    <physiologicalReaction direction="left-to-right" evidence="17">
        <dbReference type="Rhea" id="RHEA:68045"/>
    </physiologicalReaction>
</comment>
<dbReference type="PANTHER" id="PTHR11929:SF10">
    <property type="entry name" value="4-GALACTOSYL-N-ACETYLGLUCOSAMINIDE 3-ALPHA-L-FUCOSYLTRANSFERASE 9"/>
    <property type="match status" value="1"/>
</dbReference>
<evidence type="ECO:0000256" key="9">
    <source>
        <dbReference type="ARBA" id="ARBA00022989"/>
    </source>
</evidence>
<evidence type="ECO:0000256" key="5">
    <source>
        <dbReference type="ARBA" id="ARBA00022676"/>
    </source>
</evidence>
<dbReference type="Pfam" id="PF00852">
    <property type="entry name" value="Glyco_transf_10"/>
    <property type="match status" value="1"/>
</dbReference>